<dbReference type="STRING" id="1798374.A2Z33_06665"/>
<keyword evidence="1" id="KW-0812">Transmembrane</keyword>
<evidence type="ECO:0000256" key="1">
    <source>
        <dbReference type="SAM" id="Phobius"/>
    </source>
</evidence>
<accession>A0A1F5YXM0</accession>
<dbReference type="EMBL" id="MFJD01000001">
    <property type="protein sequence ID" value="OGG04948.1"/>
    <property type="molecule type" value="Genomic_DNA"/>
</dbReference>
<evidence type="ECO:0000313" key="3">
    <source>
        <dbReference type="Proteomes" id="UP000178448"/>
    </source>
</evidence>
<proteinExistence type="predicted"/>
<comment type="caution">
    <text evidence="2">The sequence shown here is derived from an EMBL/GenBank/DDBJ whole genome shotgun (WGS) entry which is preliminary data.</text>
</comment>
<keyword evidence="1" id="KW-1133">Transmembrane helix</keyword>
<protein>
    <submittedName>
        <fullName evidence="2">Uncharacterized protein</fullName>
    </submittedName>
</protein>
<dbReference type="AlphaFoldDB" id="A0A1F5YXM0"/>
<dbReference type="Proteomes" id="UP000178448">
    <property type="component" value="Unassembled WGS sequence"/>
</dbReference>
<evidence type="ECO:0000313" key="2">
    <source>
        <dbReference type="EMBL" id="OGG04948.1"/>
    </source>
</evidence>
<keyword evidence="1" id="KW-0472">Membrane</keyword>
<reference evidence="2 3" key="1">
    <citation type="journal article" date="2016" name="Nat. Commun.">
        <title>Thousands of microbial genomes shed light on interconnected biogeochemical processes in an aquifer system.</title>
        <authorList>
            <person name="Anantharaman K."/>
            <person name="Brown C.T."/>
            <person name="Hug L.A."/>
            <person name="Sharon I."/>
            <person name="Castelle C.J."/>
            <person name="Probst A.J."/>
            <person name="Thomas B.C."/>
            <person name="Singh A."/>
            <person name="Wilkins M.J."/>
            <person name="Karaoz U."/>
            <person name="Brodie E.L."/>
            <person name="Williams K.H."/>
            <person name="Hubbard S.S."/>
            <person name="Banfield J.F."/>
        </authorList>
    </citation>
    <scope>NUCLEOTIDE SEQUENCE [LARGE SCALE GENOMIC DNA]</scope>
</reference>
<organism evidence="2 3">
    <name type="scientific">Candidatus Gottesmanbacteria bacterium RBG_16_52_11</name>
    <dbReference type="NCBI Taxonomy" id="1798374"/>
    <lineage>
        <taxon>Bacteria</taxon>
        <taxon>Candidatus Gottesmaniibacteriota</taxon>
    </lineage>
</organism>
<name>A0A1F5YXM0_9BACT</name>
<feature type="transmembrane region" description="Helical" evidence="1">
    <location>
        <begin position="17"/>
        <end position="37"/>
    </location>
</feature>
<sequence>MKSAGSGSFVRHVNKTLVLAGILVALILVNIIFIVLIRNQIATVLLLRAEQNQLANDRRIISTSEDISARYRDQIAAISAVFPNEVNFPRFIEYLESTLRLHTDSYKIKFNSFSPVAEQDKLILLLTLSLNSDYNRLAQILTELEKAPYMTHVTGIHAKSGGGFTGAGEYTVAMKVYVQNPFSQR</sequence>
<gene>
    <name evidence="2" type="ORF">A2Z33_06665</name>
</gene>